<name>A0AAW0BGP3_9AGAR</name>
<keyword evidence="3" id="KW-1185">Reference proteome</keyword>
<evidence type="ECO:0000313" key="2">
    <source>
        <dbReference type="EMBL" id="KAK7024824.1"/>
    </source>
</evidence>
<evidence type="ECO:0000313" key="3">
    <source>
        <dbReference type="Proteomes" id="UP001362999"/>
    </source>
</evidence>
<feature type="region of interest" description="Disordered" evidence="1">
    <location>
        <begin position="65"/>
        <end position="128"/>
    </location>
</feature>
<dbReference type="AlphaFoldDB" id="A0AAW0BGP3"/>
<feature type="compositionally biased region" description="Polar residues" evidence="1">
    <location>
        <begin position="143"/>
        <end position="152"/>
    </location>
</feature>
<dbReference type="EMBL" id="JAWWNJ010000034">
    <property type="protein sequence ID" value="KAK7024824.1"/>
    <property type="molecule type" value="Genomic_DNA"/>
</dbReference>
<gene>
    <name evidence="2" type="ORF">R3P38DRAFT_2951349</name>
</gene>
<feature type="region of interest" description="Disordered" evidence="1">
    <location>
        <begin position="143"/>
        <end position="257"/>
    </location>
</feature>
<feature type="compositionally biased region" description="Pro residues" evidence="1">
    <location>
        <begin position="223"/>
        <end position="244"/>
    </location>
</feature>
<feature type="compositionally biased region" description="Low complexity" evidence="1">
    <location>
        <begin position="178"/>
        <end position="202"/>
    </location>
</feature>
<dbReference type="Proteomes" id="UP001362999">
    <property type="component" value="Unassembled WGS sequence"/>
</dbReference>
<proteinExistence type="predicted"/>
<comment type="caution">
    <text evidence="2">The sequence shown here is derived from an EMBL/GenBank/DDBJ whole genome shotgun (WGS) entry which is preliminary data.</text>
</comment>
<accession>A0AAW0BGP3</accession>
<sequence>MENDAPHEFRGVDLEAQIAHLHLTITHHLQDNEMIRHERDEYKARFERIERELGELRGKYENLKRRFNGAPPLPPPPPAMKRRRDPEAEGGDREREMLLGMVRTEKSPDVEPFLSKTETQHNPEAPIVRKISTDISERLWETNASFTSQCSDRTNDPRKRPRVDPTSSPDLSIPIQRSSSSLSSMAIASSSSSSSVQSDSSSTLTLEYPQDDPNFKPRSSSAIPPPAASMRTPRPPNPLPPRPPNTQQQQYNRRLSR</sequence>
<evidence type="ECO:0000256" key="1">
    <source>
        <dbReference type="SAM" id="MobiDB-lite"/>
    </source>
</evidence>
<feature type="compositionally biased region" description="Low complexity" evidence="1">
    <location>
        <begin position="245"/>
        <end position="257"/>
    </location>
</feature>
<organism evidence="2 3">
    <name type="scientific">Favolaschia claudopus</name>
    <dbReference type="NCBI Taxonomy" id="2862362"/>
    <lineage>
        <taxon>Eukaryota</taxon>
        <taxon>Fungi</taxon>
        <taxon>Dikarya</taxon>
        <taxon>Basidiomycota</taxon>
        <taxon>Agaricomycotina</taxon>
        <taxon>Agaricomycetes</taxon>
        <taxon>Agaricomycetidae</taxon>
        <taxon>Agaricales</taxon>
        <taxon>Marasmiineae</taxon>
        <taxon>Mycenaceae</taxon>
        <taxon>Favolaschia</taxon>
    </lineage>
</organism>
<reference evidence="2 3" key="1">
    <citation type="journal article" date="2024" name="J Genomics">
        <title>Draft genome sequencing and assembly of Favolaschia claudopus CIRM-BRFM 2984 isolated from oak limbs.</title>
        <authorList>
            <person name="Navarro D."/>
            <person name="Drula E."/>
            <person name="Chaduli D."/>
            <person name="Cazenave R."/>
            <person name="Ahrendt S."/>
            <person name="Wang J."/>
            <person name="Lipzen A."/>
            <person name="Daum C."/>
            <person name="Barry K."/>
            <person name="Grigoriev I.V."/>
            <person name="Favel A."/>
            <person name="Rosso M.N."/>
            <person name="Martin F."/>
        </authorList>
    </citation>
    <scope>NUCLEOTIDE SEQUENCE [LARGE SCALE GENOMIC DNA]</scope>
    <source>
        <strain evidence="2 3">CIRM-BRFM 2984</strain>
    </source>
</reference>
<feature type="compositionally biased region" description="Basic and acidic residues" evidence="1">
    <location>
        <begin position="84"/>
        <end position="109"/>
    </location>
</feature>
<protein>
    <submittedName>
        <fullName evidence="2">Uncharacterized protein</fullName>
    </submittedName>
</protein>